<sequence length="153" mass="17207">MKRENVGVVTPSESNQPILASRCRPCPRLNDVSDWHERGGETMIHCPPMPTLKDRPTLADYQAYVTLLEQERGFANQSAVEKCLLLGEEIGELFKAVRNATNMGVDETATTTPIGEELADVLIYLCSIANRFEVDLEAAFRAKEVKNHMRTWK</sequence>
<gene>
    <name evidence="2" type="ORF">LZC95_00365</name>
</gene>
<accession>A0ABZ2K9C9</accession>
<dbReference type="Proteomes" id="UP001379533">
    <property type="component" value="Chromosome"/>
</dbReference>
<feature type="domain" description="NTP pyrophosphohydrolase MazG-like" evidence="1">
    <location>
        <begin position="85"/>
        <end position="146"/>
    </location>
</feature>
<dbReference type="SUPFAM" id="SSF101386">
    <property type="entry name" value="all-alpha NTP pyrophosphatases"/>
    <property type="match status" value="1"/>
</dbReference>
<dbReference type="InterPro" id="IPR004518">
    <property type="entry name" value="MazG-like_dom"/>
</dbReference>
<reference evidence="2 3" key="1">
    <citation type="submission" date="2021-12" db="EMBL/GenBank/DDBJ databases">
        <title>Discovery of the Pendulisporaceae a myxobacterial family with distinct sporulation behavior and unique specialized metabolism.</title>
        <authorList>
            <person name="Garcia R."/>
            <person name="Popoff A."/>
            <person name="Bader C.D."/>
            <person name="Loehr J."/>
            <person name="Walesch S."/>
            <person name="Walt C."/>
            <person name="Boldt J."/>
            <person name="Bunk B."/>
            <person name="Haeckl F.J.F.P.J."/>
            <person name="Gunesch A.P."/>
            <person name="Birkelbach J."/>
            <person name="Nuebel U."/>
            <person name="Pietschmann T."/>
            <person name="Bach T."/>
            <person name="Mueller R."/>
        </authorList>
    </citation>
    <scope>NUCLEOTIDE SEQUENCE [LARGE SCALE GENOMIC DNA]</scope>
    <source>
        <strain evidence="2 3">MSr12523</strain>
    </source>
</reference>
<evidence type="ECO:0000313" key="2">
    <source>
        <dbReference type="EMBL" id="WXA95293.1"/>
    </source>
</evidence>
<keyword evidence="3" id="KW-1185">Reference proteome</keyword>
<evidence type="ECO:0000313" key="3">
    <source>
        <dbReference type="Proteomes" id="UP001379533"/>
    </source>
</evidence>
<dbReference type="PANTHER" id="PTHR42702:SF1">
    <property type="entry name" value="REGULATORY PROTEIN FOR BETA-LACTAMASE"/>
    <property type="match status" value="1"/>
</dbReference>
<dbReference type="Pfam" id="PF03819">
    <property type="entry name" value="MazG"/>
    <property type="match status" value="1"/>
</dbReference>
<dbReference type="EMBL" id="CP089982">
    <property type="protein sequence ID" value="WXA95293.1"/>
    <property type="molecule type" value="Genomic_DNA"/>
</dbReference>
<name>A0ABZ2K9C9_9BACT</name>
<dbReference type="PANTHER" id="PTHR42702">
    <property type="entry name" value="NUCLEOTIDE PYROPHOSPHOHYDROLASE"/>
    <property type="match status" value="1"/>
</dbReference>
<dbReference type="Gene3D" id="1.10.287.1080">
    <property type="entry name" value="MazG-like"/>
    <property type="match status" value="1"/>
</dbReference>
<dbReference type="RefSeq" id="WP_394845900.1">
    <property type="nucleotide sequence ID" value="NZ_CP089982.1"/>
</dbReference>
<organism evidence="2 3">
    <name type="scientific">Pendulispora brunnea</name>
    <dbReference type="NCBI Taxonomy" id="2905690"/>
    <lineage>
        <taxon>Bacteria</taxon>
        <taxon>Pseudomonadati</taxon>
        <taxon>Myxococcota</taxon>
        <taxon>Myxococcia</taxon>
        <taxon>Myxococcales</taxon>
        <taxon>Sorangiineae</taxon>
        <taxon>Pendulisporaceae</taxon>
        <taxon>Pendulispora</taxon>
    </lineage>
</organism>
<proteinExistence type="predicted"/>
<evidence type="ECO:0000259" key="1">
    <source>
        <dbReference type="Pfam" id="PF03819"/>
    </source>
</evidence>
<protein>
    <recommendedName>
        <fullName evidence="1">NTP pyrophosphohydrolase MazG-like domain-containing protein</fullName>
    </recommendedName>
</protein>